<dbReference type="GO" id="GO:0009253">
    <property type="term" value="P:peptidoglycan catabolic process"/>
    <property type="evidence" value="ECO:0007669"/>
    <property type="project" value="InterPro"/>
</dbReference>
<evidence type="ECO:0000259" key="6">
    <source>
        <dbReference type="SMART" id="SM00644"/>
    </source>
</evidence>
<dbReference type="CDD" id="cd06583">
    <property type="entry name" value="PGRP"/>
    <property type="match status" value="1"/>
</dbReference>
<evidence type="ECO:0000256" key="3">
    <source>
        <dbReference type="ARBA" id="ARBA00011901"/>
    </source>
</evidence>
<comment type="similarity">
    <text evidence="2">Belongs to the N-acetylmuramoyl-L-alanine amidase 2 family.</text>
</comment>
<sequence length="259" mass="27811">MPAVLTPDSPLALKVIPTPNQGERKGGRRPDILLIHYTGMPDAASALQRLADPLAEVSCHYVVLEDGRIFQMVSEAARAWHAGVSSWAGDTDVNSASIGVEVVNPGPDGGYPDFPEPQIDAVTKLGLDIVSRWRMPADRVLAHSDVAPGRKIDPGEKFPWERLHRAGLGHWTPPAPLGDGRSFGPGDEGQPIQALQAMFAMYGYGLEISGVYDPRTEAVVAAFQRHFRPALVDGIADASTITTLRDLIRSRPQPSAASA</sequence>
<dbReference type="InterPro" id="IPR036366">
    <property type="entry name" value="PGBDSf"/>
</dbReference>
<organism evidence="7 8">
    <name type="scientific">Alsobacter soli</name>
    <dbReference type="NCBI Taxonomy" id="2109933"/>
    <lineage>
        <taxon>Bacteria</taxon>
        <taxon>Pseudomonadati</taxon>
        <taxon>Pseudomonadota</taxon>
        <taxon>Alphaproteobacteria</taxon>
        <taxon>Hyphomicrobiales</taxon>
        <taxon>Alsobacteraceae</taxon>
        <taxon>Alsobacter</taxon>
    </lineage>
</organism>
<keyword evidence="8" id="KW-1185">Reference proteome</keyword>
<gene>
    <name evidence="7" type="ORF">SLNSH_09605</name>
</gene>
<dbReference type="Pfam" id="PF01471">
    <property type="entry name" value="PG_binding_1"/>
    <property type="match status" value="1"/>
</dbReference>
<dbReference type="GO" id="GO:0009254">
    <property type="term" value="P:peptidoglycan turnover"/>
    <property type="evidence" value="ECO:0007669"/>
    <property type="project" value="TreeGrafter"/>
</dbReference>
<keyword evidence="4" id="KW-0378">Hydrolase</keyword>
<dbReference type="RefSeq" id="WP_106336508.1">
    <property type="nucleotide sequence ID" value="NZ_PVZS01000009.1"/>
</dbReference>
<dbReference type="InterPro" id="IPR002502">
    <property type="entry name" value="Amidase_domain"/>
</dbReference>
<evidence type="ECO:0000256" key="5">
    <source>
        <dbReference type="ARBA" id="ARBA00023316"/>
    </source>
</evidence>
<dbReference type="GO" id="GO:0019867">
    <property type="term" value="C:outer membrane"/>
    <property type="evidence" value="ECO:0007669"/>
    <property type="project" value="TreeGrafter"/>
</dbReference>
<dbReference type="Gene3D" id="1.10.101.10">
    <property type="entry name" value="PGBD-like superfamily/PGBD"/>
    <property type="match status" value="1"/>
</dbReference>
<dbReference type="InterPro" id="IPR036365">
    <property type="entry name" value="PGBD-like_sf"/>
</dbReference>
<dbReference type="Proteomes" id="UP000239772">
    <property type="component" value="Unassembled WGS sequence"/>
</dbReference>
<dbReference type="InterPro" id="IPR051206">
    <property type="entry name" value="NAMLAA_amidase_2"/>
</dbReference>
<accession>A0A2T1HTX0</accession>
<dbReference type="PANTHER" id="PTHR30417:SF1">
    <property type="entry name" value="N-ACETYLMURAMOYL-L-ALANINE AMIDASE AMID"/>
    <property type="match status" value="1"/>
</dbReference>
<feature type="domain" description="N-acetylmuramoyl-L-alanine amidase" evidence="6">
    <location>
        <begin position="18"/>
        <end position="155"/>
    </location>
</feature>
<dbReference type="EC" id="3.5.1.28" evidence="3"/>
<dbReference type="InterPro" id="IPR002477">
    <property type="entry name" value="Peptidoglycan-bd-like"/>
</dbReference>
<dbReference type="Pfam" id="PF01510">
    <property type="entry name" value="Amidase_2"/>
    <property type="match status" value="1"/>
</dbReference>
<comment type="caution">
    <text evidence="7">The sequence shown here is derived from an EMBL/GenBank/DDBJ whole genome shotgun (WGS) entry which is preliminary data.</text>
</comment>
<name>A0A2T1HTX0_9HYPH</name>
<dbReference type="GO" id="GO:0071555">
    <property type="term" value="P:cell wall organization"/>
    <property type="evidence" value="ECO:0007669"/>
    <property type="project" value="UniProtKB-KW"/>
</dbReference>
<dbReference type="EMBL" id="PVZS01000009">
    <property type="protein sequence ID" value="PSC05080.1"/>
    <property type="molecule type" value="Genomic_DNA"/>
</dbReference>
<reference evidence="8" key="1">
    <citation type="submission" date="2018-03" db="EMBL/GenBank/DDBJ databases">
        <authorList>
            <person name="Sun L."/>
            <person name="Liu H."/>
            <person name="Chen W."/>
            <person name="Huang K."/>
            <person name="Liu W."/>
            <person name="Gao X."/>
        </authorList>
    </citation>
    <scope>NUCLEOTIDE SEQUENCE [LARGE SCALE GENOMIC DNA]</scope>
    <source>
        <strain evidence="8">SH9</strain>
    </source>
</reference>
<dbReference type="Gene3D" id="3.40.80.10">
    <property type="entry name" value="Peptidoglycan recognition protein-like"/>
    <property type="match status" value="1"/>
</dbReference>
<keyword evidence="5" id="KW-0961">Cell wall biogenesis/degradation</keyword>
<evidence type="ECO:0000256" key="1">
    <source>
        <dbReference type="ARBA" id="ARBA00001561"/>
    </source>
</evidence>
<evidence type="ECO:0000313" key="8">
    <source>
        <dbReference type="Proteomes" id="UP000239772"/>
    </source>
</evidence>
<evidence type="ECO:0000313" key="7">
    <source>
        <dbReference type="EMBL" id="PSC05080.1"/>
    </source>
</evidence>
<dbReference type="SUPFAM" id="SSF47090">
    <property type="entry name" value="PGBD-like"/>
    <property type="match status" value="1"/>
</dbReference>
<protein>
    <recommendedName>
        <fullName evidence="3">N-acetylmuramoyl-L-alanine amidase</fullName>
        <ecNumber evidence="3">3.5.1.28</ecNumber>
    </recommendedName>
</protein>
<dbReference type="GO" id="GO:0008745">
    <property type="term" value="F:N-acetylmuramoyl-L-alanine amidase activity"/>
    <property type="evidence" value="ECO:0007669"/>
    <property type="project" value="UniProtKB-EC"/>
</dbReference>
<dbReference type="InterPro" id="IPR036505">
    <property type="entry name" value="Amidase/PGRP_sf"/>
</dbReference>
<dbReference type="SMART" id="SM00644">
    <property type="entry name" value="Ami_2"/>
    <property type="match status" value="1"/>
</dbReference>
<dbReference type="AlphaFoldDB" id="A0A2T1HTX0"/>
<dbReference type="OrthoDB" id="9794842at2"/>
<dbReference type="SUPFAM" id="SSF55846">
    <property type="entry name" value="N-acetylmuramoyl-L-alanine amidase-like"/>
    <property type="match status" value="1"/>
</dbReference>
<proteinExistence type="inferred from homology"/>
<comment type="catalytic activity">
    <reaction evidence="1">
        <text>Hydrolyzes the link between N-acetylmuramoyl residues and L-amino acid residues in certain cell-wall glycopeptides.</text>
        <dbReference type="EC" id="3.5.1.28"/>
    </reaction>
</comment>
<dbReference type="PANTHER" id="PTHR30417">
    <property type="entry name" value="N-ACETYLMURAMOYL-L-ALANINE AMIDASE AMID"/>
    <property type="match status" value="1"/>
</dbReference>
<evidence type="ECO:0000256" key="2">
    <source>
        <dbReference type="ARBA" id="ARBA00007553"/>
    </source>
</evidence>
<evidence type="ECO:0000256" key="4">
    <source>
        <dbReference type="ARBA" id="ARBA00022801"/>
    </source>
</evidence>